<dbReference type="CDD" id="cd01065">
    <property type="entry name" value="NAD_bind_Shikimate_DH"/>
    <property type="match status" value="1"/>
</dbReference>
<comment type="subunit">
    <text evidence="8">Homodimer.</text>
</comment>
<feature type="binding site" evidence="8">
    <location>
        <position position="223"/>
    </location>
    <ligand>
        <name>NADP(+)</name>
        <dbReference type="ChEBI" id="CHEBI:58349"/>
    </ligand>
</feature>
<keyword evidence="4 8" id="KW-0521">NADP</keyword>
<proteinExistence type="inferred from homology"/>
<dbReference type="GO" id="GO:0019632">
    <property type="term" value="P:shikimate metabolic process"/>
    <property type="evidence" value="ECO:0007669"/>
    <property type="project" value="InterPro"/>
</dbReference>
<feature type="binding site" evidence="8">
    <location>
        <begin position="134"/>
        <end position="138"/>
    </location>
    <ligand>
        <name>NADP(+)</name>
        <dbReference type="ChEBI" id="CHEBI:58349"/>
    </ligand>
</feature>
<evidence type="ECO:0000256" key="6">
    <source>
        <dbReference type="ARBA" id="ARBA00023141"/>
    </source>
</evidence>
<keyword evidence="3 8" id="KW-0028">Amino-acid biosynthesis</keyword>
<evidence type="ECO:0000256" key="4">
    <source>
        <dbReference type="ARBA" id="ARBA00022857"/>
    </source>
</evidence>
<dbReference type="InterPro" id="IPR022893">
    <property type="entry name" value="Shikimate_DH_fam"/>
</dbReference>
<reference evidence="12 13" key="1">
    <citation type="submission" date="2017-03" db="EMBL/GenBank/DDBJ databases">
        <authorList>
            <person name="Afonso C.L."/>
            <person name="Miller P.J."/>
            <person name="Scott M.A."/>
            <person name="Spackman E."/>
            <person name="Goraichik I."/>
            <person name="Dimitrov K.M."/>
            <person name="Suarez D.L."/>
            <person name="Swayne D.E."/>
        </authorList>
    </citation>
    <scope>NUCLEOTIDE SEQUENCE [LARGE SCALE GENOMIC DNA]</scope>
    <source>
        <strain evidence="12 13">CECT 7691</strain>
    </source>
</reference>
<comment type="function">
    <text evidence="8">Involved in the biosynthesis of the chorismate, which leads to the biosynthesis of aromatic amino acids. Catalyzes the reversible NADPH linked reduction of 3-dehydroshikimate (DHSA) to yield shikimate (SA).</text>
</comment>
<dbReference type="InterPro" id="IPR046346">
    <property type="entry name" value="Aminoacid_DH-like_N_sf"/>
</dbReference>
<evidence type="ECO:0000313" key="12">
    <source>
        <dbReference type="EMBL" id="SLN20938.1"/>
    </source>
</evidence>
<name>A0A1Y5RMI3_9PROT</name>
<dbReference type="Pfam" id="PF08501">
    <property type="entry name" value="Shikimate_dh_N"/>
    <property type="match status" value="1"/>
</dbReference>
<comment type="pathway">
    <text evidence="1 8">Metabolic intermediate biosynthesis; chorismate biosynthesis; chorismate from D-erythrose 4-phosphate and phosphoenolpyruvate: step 4/7.</text>
</comment>
<dbReference type="GO" id="GO:0009423">
    <property type="term" value="P:chorismate biosynthetic process"/>
    <property type="evidence" value="ECO:0007669"/>
    <property type="project" value="UniProtKB-UniRule"/>
</dbReference>
<dbReference type="UniPathway" id="UPA00053">
    <property type="reaction ID" value="UER00087"/>
</dbReference>
<dbReference type="NCBIfam" id="TIGR00507">
    <property type="entry name" value="aroE"/>
    <property type="match status" value="1"/>
</dbReference>
<comment type="caution">
    <text evidence="8">Lacks conserved residue(s) required for the propagation of feature annotation.</text>
</comment>
<dbReference type="InterPro" id="IPR011342">
    <property type="entry name" value="Shikimate_DH"/>
</dbReference>
<accession>A0A1Y5RMI3</accession>
<evidence type="ECO:0000256" key="7">
    <source>
        <dbReference type="ARBA" id="ARBA00049442"/>
    </source>
</evidence>
<dbReference type="InterPro" id="IPR013708">
    <property type="entry name" value="Shikimate_DH-bd_N"/>
</dbReference>
<evidence type="ECO:0000313" key="13">
    <source>
        <dbReference type="Proteomes" id="UP000193200"/>
    </source>
</evidence>
<feature type="binding site" evidence="8">
    <location>
        <position position="253"/>
    </location>
    <ligand>
        <name>shikimate</name>
        <dbReference type="ChEBI" id="CHEBI:36208"/>
    </ligand>
</feature>
<dbReference type="GO" id="GO:0009073">
    <property type="term" value="P:aromatic amino acid family biosynthetic process"/>
    <property type="evidence" value="ECO:0007669"/>
    <property type="project" value="UniProtKB-KW"/>
</dbReference>
<dbReference type="EMBL" id="FWFR01000001">
    <property type="protein sequence ID" value="SLN20938.1"/>
    <property type="molecule type" value="Genomic_DNA"/>
</dbReference>
<dbReference type="PANTHER" id="PTHR21089:SF1">
    <property type="entry name" value="BIFUNCTIONAL 3-DEHYDROQUINATE DEHYDRATASE_SHIKIMATE DEHYDROGENASE, CHLOROPLASTIC"/>
    <property type="match status" value="1"/>
</dbReference>
<dbReference type="OrthoDB" id="9792692at2"/>
<dbReference type="Gene3D" id="3.40.50.720">
    <property type="entry name" value="NAD(P)-binding Rossmann-like Domain"/>
    <property type="match status" value="1"/>
</dbReference>
<feature type="binding site" evidence="8">
    <location>
        <position position="225"/>
    </location>
    <ligand>
        <name>shikimate</name>
        <dbReference type="ChEBI" id="CHEBI:36208"/>
    </ligand>
</feature>
<dbReference type="FunCoup" id="A0A1Y5RMI3">
    <property type="interactions" value="179"/>
</dbReference>
<feature type="domain" description="Shikimate dehydrogenase substrate binding N-terminal" evidence="10">
    <location>
        <begin position="12"/>
        <end position="94"/>
    </location>
</feature>
<feature type="binding site" evidence="8">
    <location>
        <position position="92"/>
    </location>
    <ligand>
        <name>shikimate</name>
        <dbReference type="ChEBI" id="CHEBI:36208"/>
    </ligand>
</feature>
<dbReference type="GO" id="GO:0004764">
    <property type="term" value="F:shikimate 3-dehydrogenase (NADP+) activity"/>
    <property type="evidence" value="ECO:0007669"/>
    <property type="project" value="UniProtKB-UniRule"/>
</dbReference>
<dbReference type="GO" id="GO:0008652">
    <property type="term" value="P:amino acid biosynthetic process"/>
    <property type="evidence" value="ECO:0007669"/>
    <property type="project" value="UniProtKB-KW"/>
</dbReference>
<evidence type="ECO:0000256" key="1">
    <source>
        <dbReference type="ARBA" id="ARBA00004871"/>
    </source>
</evidence>
<feature type="binding site" evidence="8">
    <location>
        <begin position="20"/>
        <end position="22"/>
    </location>
    <ligand>
        <name>shikimate</name>
        <dbReference type="ChEBI" id="CHEBI:36208"/>
    </ligand>
</feature>
<dbReference type="HAMAP" id="MF_00222">
    <property type="entry name" value="Shikimate_DH_AroE"/>
    <property type="match status" value="1"/>
</dbReference>
<comment type="similarity">
    <text evidence="8">Belongs to the shikimate dehydrogenase family.</text>
</comment>
<comment type="catalytic activity">
    <reaction evidence="7 8">
        <text>shikimate + NADP(+) = 3-dehydroshikimate + NADPH + H(+)</text>
        <dbReference type="Rhea" id="RHEA:17737"/>
        <dbReference type="ChEBI" id="CHEBI:15378"/>
        <dbReference type="ChEBI" id="CHEBI:16630"/>
        <dbReference type="ChEBI" id="CHEBI:36208"/>
        <dbReference type="ChEBI" id="CHEBI:57783"/>
        <dbReference type="ChEBI" id="CHEBI:58349"/>
        <dbReference type="EC" id="1.1.1.25"/>
    </reaction>
</comment>
<dbReference type="Pfam" id="PF01488">
    <property type="entry name" value="Shikimate_DH"/>
    <property type="match status" value="1"/>
</dbReference>
<dbReference type="SUPFAM" id="SSF53223">
    <property type="entry name" value="Aminoacid dehydrogenase-like, N-terminal domain"/>
    <property type="match status" value="1"/>
</dbReference>
<protein>
    <recommendedName>
        <fullName evidence="2 8">Shikimate dehydrogenase (NADP(+))</fullName>
        <shortName evidence="8">SDH</shortName>
        <ecNumber evidence="2 8">1.1.1.25</ecNumber>
    </recommendedName>
</protein>
<dbReference type="Gene3D" id="3.40.50.10860">
    <property type="entry name" value="Leucine Dehydrogenase, chain A, domain 1"/>
    <property type="match status" value="1"/>
</dbReference>
<evidence type="ECO:0000259" key="9">
    <source>
        <dbReference type="Pfam" id="PF01488"/>
    </source>
</evidence>
<dbReference type="SUPFAM" id="SSF51735">
    <property type="entry name" value="NAD(P)-binding Rossmann-fold domains"/>
    <property type="match status" value="1"/>
</dbReference>
<feature type="active site" description="Proton acceptor" evidence="8">
    <location>
        <position position="71"/>
    </location>
</feature>
<dbReference type="InParanoid" id="A0A1Y5RMI3"/>
<dbReference type="InterPro" id="IPR006151">
    <property type="entry name" value="Shikm_DH/Glu-tRNA_Rdtase"/>
</dbReference>
<keyword evidence="5 8" id="KW-0560">Oxidoreductase</keyword>
<feature type="binding site" evidence="8">
    <location>
        <position position="246"/>
    </location>
    <ligand>
        <name>NADP(+)</name>
        <dbReference type="ChEBI" id="CHEBI:58349"/>
    </ligand>
</feature>
<feature type="domain" description="SDH C-terminal" evidence="11">
    <location>
        <begin position="246"/>
        <end position="273"/>
    </location>
</feature>
<dbReference type="GO" id="GO:0050661">
    <property type="term" value="F:NADP binding"/>
    <property type="evidence" value="ECO:0007669"/>
    <property type="project" value="InterPro"/>
</dbReference>
<dbReference type="PANTHER" id="PTHR21089">
    <property type="entry name" value="SHIKIMATE DEHYDROGENASE"/>
    <property type="match status" value="1"/>
</dbReference>
<evidence type="ECO:0000259" key="10">
    <source>
        <dbReference type="Pfam" id="PF08501"/>
    </source>
</evidence>
<dbReference type="Proteomes" id="UP000193200">
    <property type="component" value="Unassembled WGS sequence"/>
</dbReference>
<evidence type="ECO:0000256" key="5">
    <source>
        <dbReference type="ARBA" id="ARBA00023002"/>
    </source>
</evidence>
<dbReference type="InterPro" id="IPR036291">
    <property type="entry name" value="NAD(P)-bd_dom_sf"/>
</dbReference>
<organism evidence="12 13">
    <name type="scientific">Oceanibacterium hippocampi</name>
    <dbReference type="NCBI Taxonomy" id="745714"/>
    <lineage>
        <taxon>Bacteria</taxon>
        <taxon>Pseudomonadati</taxon>
        <taxon>Pseudomonadota</taxon>
        <taxon>Alphaproteobacteria</taxon>
        <taxon>Sneathiellales</taxon>
        <taxon>Sneathiellaceae</taxon>
        <taxon>Oceanibacterium</taxon>
    </lineage>
</organism>
<keyword evidence="6 8" id="KW-0057">Aromatic amino acid biosynthesis</keyword>
<gene>
    <name evidence="8 12" type="primary">aroE</name>
    <name evidence="12" type="ORF">OCH7691_00517</name>
</gene>
<evidence type="ECO:0000259" key="11">
    <source>
        <dbReference type="Pfam" id="PF18317"/>
    </source>
</evidence>
<dbReference type="EC" id="1.1.1.25" evidence="2 8"/>
<evidence type="ECO:0000256" key="8">
    <source>
        <dbReference type="HAMAP-Rule" id="MF_00222"/>
    </source>
</evidence>
<feature type="binding site" evidence="8">
    <location>
        <position position="83"/>
    </location>
    <ligand>
        <name>NADP(+)</name>
        <dbReference type="ChEBI" id="CHEBI:58349"/>
    </ligand>
</feature>
<dbReference type="NCBIfam" id="NF001312">
    <property type="entry name" value="PRK00258.1-4"/>
    <property type="match status" value="1"/>
</dbReference>
<evidence type="ECO:0000256" key="2">
    <source>
        <dbReference type="ARBA" id="ARBA00012962"/>
    </source>
</evidence>
<sequence>MRLSGKARVAGVMGWPVAHSRSPRLHGYWLAHYRIDGAYIPLAVRPEAREAAFAGLRALGLAGCNVTIPHKEAALGLVDELDDQARRIGAVNTVIVGDDGRLIGRNTDAFGFREALLEGAPALAPEGGVATVLGAGGAARAIIVALQDLGLGEIRVVNRGLDRARALAAEFGRPVEAVVWDERAGALDGAGLLVNSTSLGMAGSAPLELALDALPPAATVMDIVYTPLETPLLAEARARGHRAVDGLGMLLHQARPGFEAWFGHRPEVTAALRAHVLDDGNETA</sequence>
<feature type="domain" description="Quinate/shikimate 5-dehydrogenase/glutamyl-tRNA reductase" evidence="9">
    <location>
        <begin position="130"/>
        <end position="198"/>
    </location>
</feature>
<dbReference type="InterPro" id="IPR041121">
    <property type="entry name" value="SDH_C"/>
</dbReference>
<dbReference type="Pfam" id="PF18317">
    <property type="entry name" value="SDH_C"/>
    <property type="match status" value="1"/>
</dbReference>
<evidence type="ECO:0000256" key="3">
    <source>
        <dbReference type="ARBA" id="ARBA00022605"/>
    </source>
</evidence>
<feature type="binding site" evidence="8">
    <location>
        <position position="108"/>
    </location>
    <ligand>
        <name>shikimate</name>
        <dbReference type="ChEBI" id="CHEBI:36208"/>
    </ligand>
</feature>
<keyword evidence="13" id="KW-1185">Reference proteome</keyword>
<dbReference type="AlphaFoldDB" id="A0A1Y5RMI3"/>
<dbReference type="GO" id="GO:0005829">
    <property type="term" value="C:cytosol"/>
    <property type="evidence" value="ECO:0007669"/>
    <property type="project" value="TreeGrafter"/>
</dbReference>
<feature type="binding site" evidence="8">
    <location>
        <position position="67"/>
    </location>
    <ligand>
        <name>shikimate</name>
        <dbReference type="ChEBI" id="CHEBI:36208"/>
    </ligand>
</feature>